<dbReference type="Gene3D" id="3.40.50.720">
    <property type="entry name" value="NAD(P)-binding Rossmann-like Domain"/>
    <property type="match status" value="1"/>
</dbReference>
<evidence type="ECO:0000259" key="1">
    <source>
        <dbReference type="Pfam" id="PF01408"/>
    </source>
</evidence>
<evidence type="ECO:0000313" key="4">
    <source>
        <dbReference type="Proteomes" id="UP000664317"/>
    </source>
</evidence>
<evidence type="ECO:0000313" key="3">
    <source>
        <dbReference type="EMBL" id="MBN7813619.1"/>
    </source>
</evidence>
<dbReference type="InterPro" id="IPR055170">
    <property type="entry name" value="GFO_IDH_MocA-like_dom"/>
</dbReference>
<name>A0ABS3C933_9BACT</name>
<protein>
    <submittedName>
        <fullName evidence="3">Gfo/Idh/MocA family oxidoreductase</fullName>
    </submittedName>
</protein>
<dbReference type="Pfam" id="PF22725">
    <property type="entry name" value="GFO_IDH_MocA_C3"/>
    <property type="match status" value="1"/>
</dbReference>
<dbReference type="Pfam" id="PF01408">
    <property type="entry name" value="GFO_IDH_MocA"/>
    <property type="match status" value="1"/>
</dbReference>
<evidence type="ECO:0000259" key="2">
    <source>
        <dbReference type="Pfam" id="PF22725"/>
    </source>
</evidence>
<accession>A0ABS3C933</accession>
<dbReference type="InterPro" id="IPR000683">
    <property type="entry name" value="Gfo/Idh/MocA-like_OxRdtase_N"/>
</dbReference>
<dbReference type="Proteomes" id="UP000664317">
    <property type="component" value="Unassembled WGS sequence"/>
</dbReference>
<organism evidence="3 4">
    <name type="scientific">Algoriphagus oliviformis</name>
    <dbReference type="NCBI Taxonomy" id="2811231"/>
    <lineage>
        <taxon>Bacteria</taxon>
        <taxon>Pseudomonadati</taxon>
        <taxon>Bacteroidota</taxon>
        <taxon>Cytophagia</taxon>
        <taxon>Cytophagales</taxon>
        <taxon>Cyclobacteriaceae</taxon>
        <taxon>Algoriphagus</taxon>
    </lineage>
</organism>
<dbReference type="RefSeq" id="WP_206580391.1">
    <property type="nucleotide sequence ID" value="NZ_JAFKCT010000016.1"/>
</dbReference>
<reference evidence="3 4" key="1">
    <citation type="submission" date="2021-03" db="EMBL/GenBank/DDBJ databases">
        <title>novel species isolated from a fishpond in China.</title>
        <authorList>
            <person name="Lu H."/>
            <person name="Cai Z."/>
        </authorList>
    </citation>
    <scope>NUCLEOTIDE SEQUENCE [LARGE SCALE GENOMIC DNA]</scope>
    <source>
        <strain evidence="3 4">H41</strain>
    </source>
</reference>
<proteinExistence type="predicted"/>
<feature type="domain" description="GFO/IDH/MocA-like oxidoreductase" evidence="2">
    <location>
        <begin position="166"/>
        <end position="296"/>
    </location>
</feature>
<dbReference type="InterPro" id="IPR050463">
    <property type="entry name" value="Gfo/Idh/MocA_oxidrdct_glycsds"/>
</dbReference>
<feature type="domain" description="Gfo/Idh/MocA-like oxidoreductase N-terminal" evidence="1">
    <location>
        <begin position="33"/>
        <end position="155"/>
    </location>
</feature>
<dbReference type="EMBL" id="JAFKCT010000016">
    <property type="protein sequence ID" value="MBN7813619.1"/>
    <property type="molecule type" value="Genomic_DNA"/>
</dbReference>
<dbReference type="PANTHER" id="PTHR43818:SF12">
    <property type="entry name" value="NADH-DEPENDENT DEHYDROGENASE-RELATED"/>
    <property type="match status" value="1"/>
</dbReference>
<dbReference type="Gene3D" id="3.30.360.10">
    <property type="entry name" value="Dihydrodipicolinate Reductase, domain 2"/>
    <property type="match status" value="1"/>
</dbReference>
<comment type="caution">
    <text evidence="3">The sequence shown here is derived from an EMBL/GenBank/DDBJ whole genome shotgun (WGS) entry which is preliminary data.</text>
</comment>
<gene>
    <name evidence="3" type="ORF">J0A68_21870</name>
</gene>
<keyword evidence="4" id="KW-1185">Reference proteome</keyword>
<dbReference type="PANTHER" id="PTHR43818">
    <property type="entry name" value="BCDNA.GH03377"/>
    <property type="match status" value="1"/>
</dbReference>
<sequence>MERRQFIKSAGLATAVLGSSGLWSIAKSAQQKFKVGIIGFGDRGSGIYSTISKLEDKFEVTSICDELDFRLENAKKASSGKSIVFYKDYRKLLEDKSLDLVIIATPLYLHYEHGKAVLEAGKHLFLEKTMTFQVDQALDLVNIAQRYPKQIVQIGHQYRYSPLYFKVKDYIQKGYLGKVTSIDARWDRNWNWRRPVHDPALERKINWRMYKDYSGGLVAELLSHQMDFIHWAFETSPSTLFSTGGIDVYKDGRETFDNVQLTVRYEEEGMVGNFGATCANQHEGYSFKIKGSKGMINLLTNEGMFYPEPKTREELEVVDGVSGATPLIWASDKKGIKLTEEPTKDGTIYALEAFYESLTKATQPESNVNTGGKTAISVALANESLYSGEIKSWKPEYNIGE</sequence>
<dbReference type="InterPro" id="IPR036291">
    <property type="entry name" value="NAD(P)-bd_dom_sf"/>
</dbReference>
<dbReference type="SUPFAM" id="SSF51735">
    <property type="entry name" value="NAD(P)-binding Rossmann-fold domains"/>
    <property type="match status" value="1"/>
</dbReference>
<dbReference type="SUPFAM" id="SSF55347">
    <property type="entry name" value="Glyceraldehyde-3-phosphate dehydrogenase-like, C-terminal domain"/>
    <property type="match status" value="1"/>
</dbReference>